<feature type="domain" description="DH" evidence="4">
    <location>
        <begin position="488"/>
        <end position="675"/>
    </location>
</feature>
<gene>
    <name evidence="5" type="primary">Arhgef10</name>
    <name evidence="5" type="ORF">G6Z78_0007448</name>
</gene>
<reference evidence="5" key="1">
    <citation type="submission" date="2020-02" db="EMBL/GenBank/DDBJ databases">
        <title>Relaxed selection underlies rapid genomic changes in the transitions from sociality to social parasitism in ants.</title>
        <authorList>
            <person name="Bi X."/>
        </authorList>
    </citation>
    <scope>NUCLEOTIDE SEQUENCE</scope>
    <source>
        <strain evidence="5">BGI-DK2014c</strain>
        <tissue evidence="5">Whole body</tissue>
    </source>
</reference>
<evidence type="ECO:0000256" key="2">
    <source>
        <dbReference type="SAM" id="Coils"/>
    </source>
</evidence>
<dbReference type="SMART" id="SM00233">
    <property type="entry name" value="PH"/>
    <property type="match status" value="1"/>
</dbReference>
<feature type="non-terminal residue" evidence="5">
    <location>
        <position position="1"/>
    </location>
</feature>
<dbReference type="Pfam" id="PF19056">
    <property type="entry name" value="WD40_2"/>
    <property type="match status" value="1"/>
</dbReference>
<keyword evidence="2" id="KW-0175">Coiled coil</keyword>
<dbReference type="InterPro" id="IPR011993">
    <property type="entry name" value="PH-like_dom_sf"/>
</dbReference>
<dbReference type="FunFam" id="1.20.900.10:FF:000003">
    <property type="entry name" value="Rho guanine nucleotide exchange factor 10 like"/>
    <property type="match status" value="1"/>
</dbReference>
<dbReference type="PANTHER" id="PTHR12877:SF7">
    <property type="entry name" value="RHO GUANINE NUCLEOTIDE EXCHANGE FACTOR 10-LIKE PROTEIN"/>
    <property type="match status" value="1"/>
</dbReference>
<feature type="compositionally biased region" description="Polar residues" evidence="3">
    <location>
        <begin position="332"/>
        <end position="344"/>
    </location>
</feature>
<comment type="caution">
    <text evidence="5">The sequence shown here is derived from an EMBL/GenBank/DDBJ whole genome shotgun (WGS) entry which is preliminary data.</text>
</comment>
<dbReference type="SUPFAM" id="SSF48065">
    <property type="entry name" value="DBL homology domain (DH-domain)"/>
    <property type="match status" value="1"/>
</dbReference>
<dbReference type="GO" id="GO:0005085">
    <property type="term" value="F:guanyl-nucleotide exchange factor activity"/>
    <property type="evidence" value="ECO:0007669"/>
    <property type="project" value="UniProtKB-KW"/>
</dbReference>
<dbReference type="GO" id="GO:0030036">
    <property type="term" value="P:actin cytoskeleton organization"/>
    <property type="evidence" value="ECO:0007669"/>
    <property type="project" value="TreeGrafter"/>
</dbReference>
<dbReference type="SUPFAM" id="SSF50729">
    <property type="entry name" value="PH domain-like"/>
    <property type="match status" value="1"/>
</dbReference>
<dbReference type="Gene3D" id="1.20.900.10">
    <property type="entry name" value="Dbl homology (DH) domain"/>
    <property type="match status" value="1"/>
</dbReference>
<evidence type="ECO:0000313" key="5">
    <source>
        <dbReference type="EMBL" id="KAG5327307.1"/>
    </source>
</evidence>
<dbReference type="Gene3D" id="2.30.29.30">
    <property type="entry name" value="Pleckstrin-homology domain (PH domain)/Phosphotyrosine-binding domain (PTB)"/>
    <property type="match status" value="1"/>
</dbReference>
<dbReference type="InterPro" id="IPR035899">
    <property type="entry name" value="DBL_dom_sf"/>
</dbReference>
<dbReference type="InterPro" id="IPR000219">
    <property type="entry name" value="DH_dom"/>
</dbReference>
<keyword evidence="1" id="KW-0344">Guanine-nucleotide releasing factor</keyword>
<evidence type="ECO:0000259" key="4">
    <source>
        <dbReference type="PROSITE" id="PS50010"/>
    </source>
</evidence>
<feature type="coiled-coil region" evidence="2">
    <location>
        <begin position="655"/>
        <end position="682"/>
    </location>
</feature>
<dbReference type="SMART" id="SM00325">
    <property type="entry name" value="RhoGEF"/>
    <property type="match status" value="1"/>
</dbReference>
<organism evidence="5 6">
    <name type="scientific">Pseudoatta argentina</name>
    <dbReference type="NCBI Taxonomy" id="621737"/>
    <lineage>
        <taxon>Eukaryota</taxon>
        <taxon>Metazoa</taxon>
        <taxon>Ecdysozoa</taxon>
        <taxon>Arthropoda</taxon>
        <taxon>Hexapoda</taxon>
        <taxon>Insecta</taxon>
        <taxon>Pterygota</taxon>
        <taxon>Neoptera</taxon>
        <taxon>Endopterygota</taxon>
        <taxon>Hymenoptera</taxon>
        <taxon>Apocrita</taxon>
        <taxon>Aculeata</taxon>
        <taxon>Formicoidea</taxon>
        <taxon>Formicidae</taxon>
        <taxon>Myrmicinae</taxon>
        <taxon>Pseudoatta</taxon>
    </lineage>
</organism>
<dbReference type="Proteomes" id="UP000668214">
    <property type="component" value="Unassembled WGS sequence"/>
</dbReference>
<dbReference type="InterPro" id="IPR001849">
    <property type="entry name" value="PH_domain"/>
</dbReference>
<feature type="region of interest" description="Disordered" evidence="3">
    <location>
        <begin position="294"/>
        <end position="368"/>
    </location>
</feature>
<dbReference type="EMBL" id="JAANIA010000101">
    <property type="protein sequence ID" value="KAG5327307.1"/>
    <property type="molecule type" value="Genomic_DNA"/>
</dbReference>
<dbReference type="GO" id="GO:0005737">
    <property type="term" value="C:cytoplasm"/>
    <property type="evidence" value="ECO:0007669"/>
    <property type="project" value="UniProtKB-ARBA"/>
</dbReference>
<feature type="non-terminal residue" evidence="5">
    <location>
        <position position="1568"/>
    </location>
</feature>
<dbReference type="InterPro" id="IPR011047">
    <property type="entry name" value="Quinoprotein_ADH-like_sf"/>
</dbReference>
<evidence type="ECO:0000313" key="6">
    <source>
        <dbReference type="Proteomes" id="UP000668214"/>
    </source>
</evidence>
<accession>A0A836EPM2</accession>
<sequence>MASSLGGPGMTTSVPPPRIVNLEFPPPPPYPPPHNQISCNALMEPVSPVVSPITSSRQHLLDYSYAYYQSDSDHFHTTYPTEVLSQQQQQQEQQEQQEQQLLLRQQQQLQQIRSDPLKRHTYTTCYGTEENIYEEISEISKQCHRALHGSRRSLVAEEVRRVQSRHRRVLGELNLSVEAMLMPNTIDNNEEEMAQEAHGTSTEELLPSVSPADDLLSRVGCDMDSGFSGSSTASYSSASKSIFQSYLNSIHRSGLGSLRRGIGRTNGPEPIGVLRKTKAAMIWKKGWKGWKKLHSFGSSNNEPRSRCRSWDDVGPGKMETVSGNSHTHHSSLETSRSNTSTQSARSEDSWCSASDHDLSSDDESEKSNISIKSNCQLRNTLHKARTLCDKWRFQNMPVNNVDLLESPGNHGRLARWFSIRRGSVHHYEVDSSDTVSLTSPVKTSQMPQLCEVDEENSAMVQFQCIQQRRQAPPTLPSPPSNLSPQQLKRRHIVAAIVHSENSYVSTLQRLVNDYKKPLEESSPPILSQSKIATLFHRLPEILQCHTLFRIALAECVRSWDKDEKLGDVFVGSFSKAIVLDIYSGFINNFSVAMDLAKQESKRKTALADFFKVKQISAHDRLSFFGLMVKPVQRFPQFILFLQDLLKHTPQGHHDRMSLQLALTQLESLAEMLNERKREAEQFQAFKEMLRHVSGKLSHRPLSSTSRYLIREDNVTQMEFNQNGMITKSKRRRLLLLNDLVVCVSVTPRSTEDFSGNERLTLKWTYPVSDIEIQDTSTSPTLSRLLTAGLNKGGSLKSDKSGECGQAADADNLCVEMNDLMHDYEVMSRISDLVAQLKGRYEGMTLQTTKQILQSIQISIQQKDEDMVWADSCCLQLVTKQGQMYTFQTENPLVKKDWITELRLAQLALDPNNSPSWEVPEQEQRPSTKMPLFVSSQTVYRSQHQTEVRCGCYYSVENSRLTRRRGRSQNYLWMCTGDGISSHVTIFGQSTTASATCLKRITTFDLVETRVSAIEFVKGVSSDLTTLASDLIWMGTDSRRIIIYAATEPEKEEEIGSYPVSGPVIEIKYHCDNVFVALGMGLLLLFKRQADGAWNLKDPFSISLGNDPVSCLMPINTSVYAACGKKVWVLNATSGDVIKSFIAQHEHVGNVKLMAHSGVGLWVALKNSSTVCLYHTETFKHLQDINIASNVLRVTKMNNPANSCAGILAVNNQTAVTVTALLACKGLLWVGTNVGISLTIPLPRLEGVPIISGRVNISYHAHFGPITFLLAIQNTKNTVYSAKERVNVDDESVQLRAKDAEQRSRDRTSLDSSMCSNIVKLKQQLTGSPVMLRRKRSKEYDCRGSKTLPRGLGAGCGFLSSSFSSSQSSGENCDVYGLYGELMYVKDYENENNSGIDPIYESLRRSDPELAAIPNKVSTLDRRLKMKITRPRSLDLSNWSVDSHTSSLYTSSGSEENLSLKTGKLSRNSSIASRNGPYDLSTPNNSVVESGLEATSATNLKANGKKNGKAIQQVDQPKRTVLTLMGGRGYINWRQLHAQSSVDKNSKSTYAFKDPNSNDAHIVLWEMKL</sequence>
<protein>
    <submittedName>
        <fullName evidence="5">ARHGA factor</fullName>
    </submittedName>
</protein>
<evidence type="ECO:0000256" key="1">
    <source>
        <dbReference type="ARBA" id="ARBA00022658"/>
    </source>
</evidence>
<evidence type="ECO:0000256" key="3">
    <source>
        <dbReference type="SAM" id="MobiDB-lite"/>
    </source>
</evidence>
<dbReference type="PROSITE" id="PS50010">
    <property type="entry name" value="DH_2"/>
    <property type="match status" value="1"/>
</dbReference>
<name>A0A836EPM2_9HYME</name>
<keyword evidence="6" id="KW-1185">Reference proteome</keyword>
<dbReference type="Pfam" id="PF00621">
    <property type="entry name" value="RhoGEF"/>
    <property type="match status" value="1"/>
</dbReference>
<dbReference type="GO" id="GO:0051496">
    <property type="term" value="P:positive regulation of stress fiber assembly"/>
    <property type="evidence" value="ECO:0007669"/>
    <property type="project" value="TreeGrafter"/>
</dbReference>
<dbReference type="InterPro" id="IPR039919">
    <property type="entry name" value="ARHGEF10/ARHGEF17"/>
</dbReference>
<dbReference type="SUPFAM" id="SSF50998">
    <property type="entry name" value="Quinoprotein alcohol dehydrogenase-like"/>
    <property type="match status" value="1"/>
</dbReference>
<proteinExistence type="predicted"/>
<dbReference type="Pfam" id="PF19057">
    <property type="entry name" value="PH_19"/>
    <property type="match status" value="1"/>
</dbReference>
<dbReference type="CDD" id="cd00160">
    <property type="entry name" value="RhoGEF"/>
    <property type="match status" value="1"/>
</dbReference>
<dbReference type="PANTHER" id="PTHR12877">
    <property type="entry name" value="RHO GUANINE NUCLEOTIDE EXCHANGE FACTOR"/>
    <property type="match status" value="1"/>
</dbReference>